<dbReference type="Proteomes" id="UP000440224">
    <property type="component" value="Unassembled WGS sequence"/>
</dbReference>
<evidence type="ECO:0000256" key="1">
    <source>
        <dbReference type="SAM" id="Coils"/>
    </source>
</evidence>
<organism evidence="2 3">
    <name type="scientific">Polyangium spumosum</name>
    <dbReference type="NCBI Taxonomy" id="889282"/>
    <lineage>
        <taxon>Bacteria</taxon>
        <taxon>Pseudomonadati</taxon>
        <taxon>Myxococcota</taxon>
        <taxon>Polyangia</taxon>
        <taxon>Polyangiales</taxon>
        <taxon>Polyangiaceae</taxon>
        <taxon>Polyangium</taxon>
    </lineage>
</organism>
<accession>A0A6N7PG05</accession>
<reference evidence="2 3" key="1">
    <citation type="submission" date="2019-10" db="EMBL/GenBank/DDBJ databases">
        <title>A soil myxobacterium in the family Polyangiaceae.</title>
        <authorList>
            <person name="Li Y."/>
            <person name="Wang J."/>
        </authorList>
    </citation>
    <scope>NUCLEOTIDE SEQUENCE [LARGE SCALE GENOMIC DNA]</scope>
    <source>
        <strain evidence="2 3">DSM 14734</strain>
    </source>
</reference>
<comment type="caution">
    <text evidence="2">The sequence shown here is derived from an EMBL/GenBank/DDBJ whole genome shotgun (WGS) entry which is preliminary data.</text>
</comment>
<keyword evidence="1" id="KW-0175">Coiled coil</keyword>
<sequence>MEMPGEDTSPKAYPPKSAYSISRAAADPKTAGLEKDLEAAHVDLKKALREQEDLEEQVQRKSAILDVCDEYLDDDIGGFQLGLLTIVDKNREAPKYLRYFPKGLREVTTAEPRKEEPEIVEQMLEAMVEDQADPELGPLVTTWMPKLSASRAKVLAASEDLTISEKQLAFLNEKTLPALMAAWRTAYKTLEGKLTAVYASNPKKVDRFFKPFRKPRKSKKTDT</sequence>
<evidence type="ECO:0000313" key="3">
    <source>
        <dbReference type="Proteomes" id="UP000440224"/>
    </source>
</evidence>
<dbReference type="EMBL" id="WJIE01000001">
    <property type="protein sequence ID" value="MRG90993.1"/>
    <property type="molecule type" value="Genomic_DNA"/>
</dbReference>
<dbReference type="RefSeq" id="WP_153817839.1">
    <property type="nucleotide sequence ID" value="NZ_WJIE01000001.1"/>
</dbReference>
<evidence type="ECO:0000313" key="2">
    <source>
        <dbReference type="EMBL" id="MRG90993.1"/>
    </source>
</evidence>
<keyword evidence="3" id="KW-1185">Reference proteome</keyword>
<name>A0A6N7PG05_9BACT</name>
<dbReference type="OrthoDB" id="5504492at2"/>
<protein>
    <submittedName>
        <fullName evidence="2">Uncharacterized protein</fullName>
    </submittedName>
</protein>
<feature type="coiled-coil region" evidence="1">
    <location>
        <begin position="34"/>
        <end position="64"/>
    </location>
</feature>
<dbReference type="AlphaFoldDB" id="A0A6N7PG05"/>
<gene>
    <name evidence="2" type="ORF">GF068_03515</name>
</gene>
<proteinExistence type="predicted"/>